<dbReference type="PANTHER" id="PTHR43280:SF28">
    <property type="entry name" value="HTH-TYPE TRANSCRIPTIONAL ACTIVATOR RHAS"/>
    <property type="match status" value="1"/>
</dbReference>
<evidence type="ECO:0000313" key="7">
    <source>
        <dbReference type="EMBL" id="MFC0473326.1"/>
    </source>
</evidence>
<evidence type="ECO:0000256" key="1">
    <source>
        <dbReference type="ARBA" id="ARBA00023015"/>
    </source>
</evidence>
<keyword evidence="3" id="KW-0804">Transcription</keyword>
<dbReference type="InterPro" id="IPR020449">
    <property type="entry name" value="Tscrpt_reg_AraC-type_HTH"/>
</dbReference>
<keyword evidence="1" id="KW-0805">Transcription regulation</keyword>
<accession>A0ABV6KNC1</accession>
<dbReference type="Gene3D" id="3.40.50.2300">
    <property type="match status" value="1"/>
</dbReference>
<comment type="caution">
    <text evidence="7">The sequence shown here is derived from an EMBL/GenBank/DDBJ whole genome shotgun (WGS) entry which is preliminary data.</text>
</comment>
<dbReference type="SUPFAM" id="SSF46689">
    <property type="entry name" value="Homeodomain-like"/>
    <property type="match status" value="2"/>
</dbReference>
<dbReference type="SMART" id="SM00448">
    <property type="entry name" value="REC"/>
    <property type="match status" value="1"/>
</dbReference>
<organism evidence="7 8">
    <name type="scientific">Halalkalibacter kiskunsagensis</name>
    <dbReference type="NCBI Taxonomy" id="1548599"/>
    <lineage>
        <taxon>Bacteria</taxon>
        <taxon>Bacillati</taxon>
        <taxon>Bacillota</taxon>
        <taxon>Bacilli</taxon>
        <taxon>Bacillales</taxon>
        <taxon>Bacillaceae</taxon>
        <taxon>Halalkalibacter</taxon>
    </lineage>
</organism>
<keyword evidence="8" id="KW-1185">Reference proteome</keyword>
<dbReference type="PROSITE" id="PS01124">
    <property type="entry name" value="HTH_ARAC_FAMILY_2"/>
    <property type="match status" value="1"/>
</dbReference>
<evidence type="ECO:0000259" key="6">
    <source>
        <dbReference type="PROSITE" id="PS50110"/>
    </source>
</evidence>
<feature type="modified residue" description="4-aspartylphosphate" evidence="4">
    <location>
        <position position="54"/>
    </location>
</feature>
<feature type="domain" description="HTH araC/xylS-type" evidence="5">
    <location>
        <begin position="420"/>
        <end position="518"/>
    </location>
</feature>
<dbReference type="Proteomes" id="UP001589838">
    <property type="component" value="Unassembled WGS sequence"/>
</dbReference>
<evidence type="ECO:0000256" key="2">
    <source>
        <dbReference type="ARBA" id="ARBA00023125"/>
    </source>
</evidence>
<dbReference type="InterPro" id="IPR009057">
    <property type="entry name" value="Homeodomain-like_sf"/>
</dbReference>
<dbReference type="PRINTS" id="PR00032">
    <property type="entry name" value="HTHARAC"/>
</dbReference>
<dbReference type="PROSITE" id="PS50110">
    <property type="entry name" value="RESPONSE_REGULATORY"/>
    <property type="match status" value="1"/>
</dbReference>
<dbReference type="Pfam" id="PF12833">
    <property type="entry name" value="HTH_18"/>
    <property type="match status" value="1"/>
</dbReference>
<dbReference type="Gene3D" id="1.10.10.60">
    <property type="entry name" value="Homeodomain-like"/>
    <property type="match status" value="2"/>
</dbReference>
<reference evidence="7 8" key="1">
    <citation type="submission" date="2024-09" db="EMBL/GenBank/DDBJ databases">
        <authorList>
            <person name="Sun Q."/>
            <person name="Mori K."/>
        </authorList>
    </citation>
    <scope>NUCLEOTIDE SEQUENCE [LARGE SCALE GENOMIC DNA]</scope>
    <source>
        <strain evidence="7 8">NCAIM B.02610</strain>
    </source>
</reference>
<dbReference type="EMBL" id="JBHLUX010000093">
    <property type="protein sequence ID" value="MFC0473326.1"/>
    <property type="molecule type" value="Genomic_DNA"/>
</dbReference>
<dbReference type="InterPro" id="IPR001789">
    <property type="entry name" value="Sig_transdc_resp-reg_receiver"/>
</dbReference>
<protein>
    <submittedName>
        <fullName evidence="7">Response regulator</fullName>
    </submittedName>
</protein>
<keyword evidence="4" id="KW-0597">Phosphoprotein</keyword>
<dbReference type="SMART" id="SM00342">
    <property type="entry name" value="HTH_ARAC"/>
    <property type="match status" value="1"/>
</dbReference>
<evidence type="ECO:0000256" key="4">
    <source>
        <dbReference type="PROSITE-ProRule" id="PRU00169"/>
    </source>
</evidence>
<proteinExistence type="predicted"/>
<dbReference type="CDD" id="cd17536">
    <property type="entry name" value="REC_YesN-like"/>
    <property type="match status" value="1"/>
</dbReference>
<dbReference type="InterPro" id="IPR011006">
    <property type="entry name" value="CheY-like_superfamily"/>
</dbReference>
<keyword evidence="2" id="KW-0238">DNA-binding</keyword>
<dbReference type="InterPro" id="IPR018060">
    <property type="entry name" value="HTH_AraC"/>
</dbReference>
<dbReference type="PROSITE" id="PS00041">
    <property type="entry name" value="HTH_ARAC_FAMILY_1"/>
    <property type="match status" value="1"/>
</dbReference>
<sequence length="520" mass="60689">MYKVLIVDDEAIERRGLRKIINDAFSTIVIEEAENGRTAILKSEEFRPDVVFMDIKMPGIDGVEAAKEIKKMNRAVQIIMVTAFDTFEYARQVMKIGVKDYILKPSTKEEIISPLKKLLAEIEIEREKRTEEIILKDNYRRALSIVQSRVITSMLLDSSNARNVVEFEWEETFQKESFVMVFEFKKRNQKTTYKETNEYILFLQSELSHFFHENFIGEEVMGRLPVLVQLEDKDVSKRNQIRDRAMTCGKKIIIKSRNYYPDYDLSVGIGRTYDEMEKFIQSYHEALFSLSSLKYPYLCQYYNHHVREAGEGDNVGYPYGLEKKLLEAVTTGVVEEVPLQFRKYMDVLIRYCEMSKETVEGRISELYVLLSRQVVDSGIPIIVNQPARETNSPSVLQEELTKIASHIQSMYYSQNKDILLIAKEYISKHYEKALTLEEVADVVELSPQYFSKIFKERSGSSFIDYLTKIRVDQAKELMRTKGRSVKEVCFEVGYKDPNYFSRVFKKYTGVSPSDYRHTLV</sequence>
<dbReference type="Pfam" id="PF00072">
    <property type="entry name" value="Response_reg"/>
    <property type="match status" value="1"/>
</dbReference>
<evidence type="ECO:0000313" key="8">
    <source>
        <dbReference type="Proteomes" id="UP001589838"/>
    </source>
</evidence>
<evidence type="ECO:0000259" key="5">
    <source>
        <dbReference type="PROSITE" id="PS01124"/>
    </source>
</evidence>
<feature type="domain" description="Response regulatory" evidence="6">
    <location>
        <begin position="3"/>
        <end position="119"/>
    </location>
</feature>
<dbReference type="PANTHER" id="PTHR43280">
    <property type="entry name" value="ARAC-FAMILY TRANSCRIPTIONAL REGULATOR"/>
    <property type="match status" value="1"/>
</dbReference>
<name>A0ABV6KNC1_9BACI</name>
<dbReference type="InterPro" id="IPR018062">
    <property type="entry name" value="HTH_AraC-typ_CS"/>
</dbReference>
<gene>
    <name evidence="7" type="ORF">ACFFHM_23185</name>
</gene>
<dbReference type="SUPFAM" id="SSF52172">
    <property type="entry name" value="CheY-like"/>
    <property type="match status" value="1"/>
</dbReference>
<evidence type="ECO:0000256" key="3">
    <source>
        <dbReference type="ARBA" id="ARBA00023163"/>
    </source>
</evidence>
<dbReference type="RefSeq" id="WP_335959871.1">
    <property type="nucleotide sequence ID" value="NZ_JAXBLX010000007.1"/>
</dbReference>